<dbReference type="EMBL" id="JBBWRZ010000006">
    <property type="protein sequence ID" value="KAK8233525.1"/>
    <property type="molecule type" value="Genomic_DNA"/>
</dbReference>
<gene>
    <name evidence="1" type="ORF">HDK90DRAFT_269790</name>
</gene>
<name>A0ABR1YM64_9PEZI</name>
<protein>
    <submittedName>
        <fullName evidence="1">Uncharacterized protein</fullName>
    </submittedName>
</protein>
<proteinExistence type="predicted"/>
<reference evidence="1 2" key="1">
    <citation type="submission" date="2024-04" db="EMBL/GenBank/DDBJ databases">
        <title>Phyllosticta paracitricarpa is synonymous to the EU quarantine fungus P. citricarpa based on phylogenomic analyses.</title>
        <authorList>
            <consortium name="Lawrence Berkeley National Laboratory"/>
            <person name="Van Ingen-Buijs V.A."/>
            <person name="Van Westerhoven A.C."/>
            <person name="Haridas S."/>
            <person name="Skiadas P."/>
            <person name="Martin F."/>
            <person name="Groenewald J.Z."/>
            <person name="Crous P.W."/>
            <person name="Seidl M.F."/>
        </authorList>
    </citation>
    <scope>NUCLEOTIDE SEQUENCE [LARGE SCALE GENOMIC DNA]</scope>
    <source>
        <strain evidence="1 2">CBS 123374</strain>
    </source>
</reference>
<evidence type="ECO:0000313" key="2">
    <source>
        <dbReference type="Proteomes" id="UP001492380"/>
    </source>
</evidence>
<evidence type="ECO:0000313" key="1">
    <source>
        <dbReference type="EMBL" id="KAK8233525.1"/>
    </source>
</evidence>
<accession>A0ABR1YM64</accession>
<sequence>MMKGSEFLHRARRTWRRQRRYEYGNGRSRGRMESCQRGKWRGHVQLQRLDGGCRYMRLWLRVWGEQRCDVERSFLSRGRRWITRSCCPSITLLLCSAVHQLDTRLPPPLPLPTYFFSIVFNLNPHDLQHLILLQPEFHPFIALSLCRIQTICA</sequence>
<organism evidence="1 2">
    <name type="scientific">Phyllosticta capitalensis</name>
    <dbReference type="NCBI Taxonomy" id="121624"/>
    <lineage>
        <taxon>Eukaryota</taxon>
        <taxon>Fungi</taxon>
        <taxon>Dikarya</taxon>
        <taxon>Ascomycota</taxon>
        <taxon>Pezizomycotina</taxon>
        <taxon>Dothideomycetes</taxon>
        <taxon>Dothideomycetes incertae sedis</taxon>
        <taxon>Botryosphaeriales</taxon>
        <taxon>Phyllostictaceae</taxon>
        <taxon>Phyllosticta</taxon>
    </lineage>
</organism>
<keyword evidence="2" id="KW-1185">Reference proteome</keyword>
<dbReference type="Proteomes" id="UP001492380">
    <property type="component" value="Unassembled WGS sequence"/>
</dbReference>
<comment type="caution">
    <text evidence="1">The sequence shown here is derived from an EMBL/GenBank/DDBJ whole genome shotgun (WGS) entry which is preliminary data.</text>
</comment>